<organism evidence="1 2">
    <name type="scientific">Campylobacter fetus</name>
    <dbReference type="NCBI Taxonomy" id="196"/>
    <lineage>
        <taxon>Bacteria</taxon>
        <taxon>Pseudomonadati</taxon>
        <taxon>Campylobacterota</taxon>
        <taxon>Epsilonproteobacteria</taxon>
        <taxon>Campylobacterales</taxon>
        <taxon>Campylobacteraceae</taxon>
        <taxon>Campylobacter</taxon>
    </lineage>
</organism>
<dbReference type="Proteomes" id="UP000535509">
    <property type="component" value="Unassembled WGS sequence"/>
</dbReference>
<dbReference type="AlphaFoldDB" id="A0A825BFP3"/>
<keyword evidence="2" id="KW-1185">Reference proteome</keyword>
<gene>
    <name evidence="1" type="ORF">CX802_07970</name>
</gene>
<dbReference type="EMBL" id="AABTCC010000027">
    <property type="protein sequence ID" value="EAI8859761.1"/>
    <property type="molecule type" value="Genomic_DNA"/>
</dbReference>
<proteinExistence type="predicted"/>
<accession>A0A825BFP3</accession>
<comment type="caution">
    <text evidence="1">The sequence shown here is derived from an EMBL/GenBank/DDBJ whole genome shotgun (WGS) entry which is preliminary data.</text>
</comment>
<name>A0A825BFP3_CAMFE</name>
<evidence type="ECO:0000313" key="2">
    <source>
        <dbReference type="Proteomes" id="UP000535509"/>
    </source>
</evidence>
<protein>
    <submittedName>
        <fullName evidence="1">Uncharacterized protein</fullName>
    </submittedName>
</protein>
<sequence>MTITRYKSETIIPTTLEEAKAIAINTLNEKIDAAYKNYLAQYPEIEQASFTQKATEAFKVVKDNTLDLSETPYLTMLTGGENKELRNALATAISEKVKFITGLETFAVSKRDEIKAAKSIEAVEKIDITIPSLG</sequence>
<dbReference type="RefSeq" id="WP_191095180.1">
    <property type="nucleotide sequence ID" value="NZ_JACXXC010000001.1"/>
</dbReference>
<evidence type="ECO:0000313" key="1">
    <source>
        <dbReference type="EMBL" id="EAI8859761.1"/>
    </source>
</evidence>
<reference evidence="1 2" key="1">
    <citation type="submission" date="2018-06" db="EMBL/GenBank/DDBJ databases">
        <authorList>
            <consortium name="PulseNet: The National Subtyping Network for Foodborne Disease Surveillance"/>
            <person name="Tarr C.L."/>
            <person name="Trees E."/>
            <person name="Katz L.S."/>
            <person name="Carleton-Romer H.A."/>
            <person name="Stroika S."/>
            <person name="Kucerova Z."/>
            <person name="Roache K.F."/>
            <person name="Sabol A.L."/>
            <person name="Besser J."/>
            <person name="Gerner-Smidt P."/>
        </authorList>
    </citation>
    <scope>NUCLEOTIDE SEQUENCE [LARGE SCALE GENOMIC DNA]</scope>
    <source>
        <strain evidence="1 2">PNUSAC001503</strain>
    </source>
</reference>